<reference evidence="2 3" key="1">
    <citation type="submission" date="2024-06" db="EMBL/GenBank/DDBJ databases">
        <title>Genomic Encyclopedia of Type Strains, Phase IV (KMG-IV): sequencing the most valuable type-strain genomes for metagenomic binning, comparative biology and taxonomic classification.</title>
        <authorList>
            <person name="Goeker M."/>
        </authorList>
    </citation>
    <scope>NUCLEOTIDE SEQUENCE [LARGE SCALE GENOMIC DNA]</scope>
    <source>
        <strain evidence="2 3">DSM 28102</strain>
    </source>
</reference>
<dbReference type="PANTHER" id="PTHR43283">
    <property type="entry name" value="BETA-LACTAMASE-RELATED"/>
    <property type="match status" value="1"/>
</dbReference>
<dbReference type="RefSeq" id="WP_354434359.1">
    <property type="nucleotide sequence ID" value="NZ_JBEPLY010000007.1"/>
</dbReference>
<proteinExistence type="predicted"/>
<dbReference type="Pfam" id="PF00144">
    <property type="entry name" value="Beta-lactamase"/>
    <property type="match status" value="1"/>
</dbReference>
<dbReference type="InterPro" id="IPR050789">
    <property type="entry name" value="Diverse_Enzym_Activities"/>
</dbReference>
<evidence type="ECO:0000259" key="1">
    <source>
        <dbReference type="Pfam" id="PF00144"/>
    </source>
</evidence>
<evidence type="ECO:0000313" key="2">
    <source>
        <dbReference type="EMBL" id="MET3600421.1"/>
    </source>
</evidence>
<dbReference type="InterPro" id="IPR001466">
    <property type="entry name" value="Beta-lactam-related"/>
</dbReference>
<dbReference type="SUPFAM" id="SSF56601">
    <property type="entry name" value="beta-lactamase/transpeptidase-like"/>
    <property type="match status" value="1"/>
</dbReference>
<feature type="domain" description="Beta-lactamase-related" evidence="1">
    <location>
        <begin position="69"/>
        <end position="311"/>
    </location>
</feature>
<dbReference type="Proteomes" id="UP001549164">
    <property type="component" value="Unassembled WGS sequence"/>
</dbReference>
<name>A0ABV2ICB7_9HYPH</name>
<gene>
    <name evidence="2" type="ORF">ABID12_002370</name>
</gene>
<dbReference type="PANTHER" id="PTHR43283:SF7">
    <property type="entry name" value="BETA-LACTAMASE-RELATED DOMAIN-CONTAINING PROTEIN"/>
    <property type="match status" value="1"/>
</dbReference>
<dbReference type="Gene3D" id="3.40.710.10">
    <property type="entry name" value="DD-peptidase/beta-lactamase superfamily"/>
    <property type="match status" value="1"/>
</dbReference>
<evidence type="ECO:0000313" key="3">
    <source>
        <dbReference type="Proteomes" id="UP001549164"/>
    </source>
</evidence>
<comment type="caution">
    <text evidence="2">The sequence shown here is derived from an EMBL/GenBank/DDBJ whole genome shotgun (WGS) entry which is preliminary data.</text>
</comment>
<keyword evidence="3" id="KW-1185">Reference proteome</keyword>
<dbReference type="InterPro" id="IPR012338">
    <property type="entry name" value="Beta-lactam/transpept-like"/>
</dbReference>
<accession>A0ABV2ICB7</accession>
<dbReference type="EMBL" id="JBEPLY010000007">
    <property type="protein sequence ID" value="MET3600421.1"/>
    <property type="molecule type" value="Genomic_DNA"/>
</dbReference>
<organism evidence="2 3">
    <name type="scientific">Martelella mangrovi</name>
    <dbReference type="NCBI Taxonomy" id="1397477"/>
    <lineage>
        <taxon>Bacteria</taxon>
        <taxon>Pseudomonadati</taxon>
        <taxon>Pseudomonadota</taxon>
        <taxon>Alphaproteobacteria</taxon>
        <taxon>Hyphomicrobiales</taxon>
        <taxon>Aurantimonadaceae</taxon>
        <taxon>Martelella</taxon>
    </lineage>
</organism>
<protein>
    <submittedName>
        <fullName evidence="2">CubicO group peptidase (Beta-lactamase class C family)</fullName>
    </submittedName>
</protein>
<sequence length="341" mass="37572">MKQFRKVDKVGSINANPAAHWDRYETPATAGWNVKAVAALEAVIGGQNTDCVLIAQGGRIAFTHGDIEHKYLCHSMRKSFLAALIGEDVEAGRIDLSATLERLGIDDLDPLSPVERNATVYDLLTARSGIYHPAGYETEWMKMIKEKRHSHAPGTFWCYNNWDFNALGSIFVQQTGLSVAEAFAQRIAAPLGMEDFSLDGDRPDAWTEAFEVSRHGAYPFRLSSRDLARFGQLFLQNGSWSGKMVLPDGWAEENVMPYSHAGARGAYGYCWWLERDGVFAPGVRTPTGSYAAQGAGGHYCMVVPALDMVIIHRVDTDRKGRAISKHEFGRFLKAVLVAAAG</sequence>